<feature type="transmembrane region" description="Helical" evidence="2">
    <location>
        <begin position="102"/>
        <end position="127"/>
    </location>
</feature>
<dbReference type="Proteomes" id="UP001162640">
    <property type="component" value="Unassembled WGS sequence"/>
</dbReference>
<name>A0A9W7E0L3_9STRA</name>
<dbReference type="EMBL" id="BLQM01000088">
    <property type="protein sequence ID" value="GMH61922.1"/>
    <property type="molecule type" value="Genomic_DNA"/>
</dbReference>
<proteinExistence type="predicted"/>
<reference evidence="4" key="1">
    <citation type="journal article" date="2023" name="Commun. Biol.">
        <title>Genome analysis of Parmales, the sister group of diatoms, reveals the evolutionary specialization of diatoms from phago-mixotrophs to photoautotrophs.</title>
        <authorList>
            <person name="Ban H."/>
            <person name="Sato S."/>
            <person name="Yoshikawa S."/>
            <person name="Yamada K."/>
            <person name="Nakamura Y."/>
            <person name="Ichinomiya M."/>
            <person name="Sato N."/>
            <person name="Blanc-Mathieu R."/>
            <person name="Endo H."/>
            <person name="Kuwata A."/>
            <person name="Ogata H."/>
        </authorList>
    </citation>
    <scope>NUCLEOTIDE SEQUENCE [LARGE SCALE GENOMIC DNA]</scope>
</reference>
<keyword evidence="2" id="KW-0812">Transmembrane</keyword>
<feature type="region of interest" description="Disordered" evidence="1">
    <location>
        <begin position="391"/>
        <end position="413"/>
    </location>
</feature>
<evidence type="ECO:0000313" key="4">
    <source>
        <dbReference type="Proteomes" id="UP001162640"/>
    </source>
</evidence>
<organism evidence="3 4">
    <name type="scientific">Triparma laevis f. inornata</name>
    <dbReference type="NCBI Taxonomy" id="1714386"/>
    <lineage>
        <taxon>Eukaryota</taxon>
        <taxon>Sar</taxon>
        <taxon>Stramenopiles</taxon>
        <taxon>Ochrophyta</taxon>
        <taxon>Bolidophyceae</taxon>
        <taxon>Parmales</taxon>
        <taxon>Triparmaceae</taxon>
        <taxon>Triparma</taxon>
    </lineage>
</organism>
<keyword evidence="2" id="KW-1133">Transmembrane helix</keyword>
<sequence>MPRDGAHGSPCVHAKEIQTSFEDDLECPPRYYCFWDAKPFNVTDDGTKVDIPEADYPVDPEGKYESAYDQPFGYCDCNKFYAFTEPGDECSGVSAGTYFFNIWAHILVVQVLALFFIVNYSIYGFIASKQFKNNASCQTLCMASVTCLVILLFQGGYCFTMNGWDYDFVFHNQLLSLLFSVAFTCWGVTMLNIAIAWIEVVERSQKKGQKGNTVLYKRVIYGAMFLLSKKGQKGNTVLYKRVIYGAMFLLSVGVFVCNFILGSPQMAGGVVFLSLIFMAVVFYFGGKKLGDMLRSGAPKGDKGGEMTMETMVDETSKKAGKGALLTLILVMLFIMFTNNIVWLSTLGIQGGMQVLTTILVQIIMFIRFGGRRAMNKLPHLKPVFACEQAKQGKLDQRRSSASSVAPESSVEAN</sequence>
<gene>
    <name evidence="3" type="ORF">TL16_g03365</name>
</gene>
<feature type="transmembrane region" description="Helical" evidence="2">
    <location>
        <begin position="323"/>
        <end position="344"/>
    </location>
</feature>
<feature type="transmembrane region" description="Helical" evidence="2">
    <location>
        <begin position="177"/>
        <end position="200"/>
    </location>
</feature>
<evidence type="ECO:0000313" key="3">
    <source>
        <dbReference type="EMBL" id="GMH61922.1"/>
    </source>
</evidence>
<keyword evidence="2" id="KW-0472">Membrane</keyword>
<accession>A0A9W7E0L3</accession>
<feature type="transmembrane region" description="Helical" evidence="2">
    <location>
        <begin position="139"/>
        <end position="157"/>
    </location>
</feature>
<comment type="caution">
    <text evidence="3">The sequence shown here is derived from an EMBL/GenBank/DDBJ whole genome shotgun (WGS) entry which is preliminary data.</text>
</comment>
<dbReference type="AlphaFoldDB" id="A0A9W7E0L3"/>
<evidence type="ECO:0000256" key="2">
    <source>
        <dbReference type="SAM" id="Phobius"/>
    </source>
</evidence>
<evidence type="ECO:0000256" key="1">
    <source>
        <dbReference type="SAM" id="MobiDB-lite"/>
    </source>
</evidence>
<protein>
    <submittedName>
        <fullName evidence="3">Uncharacterized protein</fullName>
    </submittedName>
</protein>
<feature type="transmembrane region" description="Helical" evidence="2">
    <location>
        <begin position="242"/>
        <end position="261"/>
    </location>
</feature>
<feature type="transmembrane region" description="Helical" evidence="2">
    <location>
        <begin position="350"/>
        <end position="370"/>
    </location>
</feature>
<feature type="transmembrane region" description="Helical" evidence="2">
    <location>
        <begin position="267"/>
        <end position="285"/>
    </location>
</feature>
<feature type="compositionally biased region" description="Low complexity" evidence="1">
    <location>
        <begin position="399"/>
        <end position="413"/>
    </location>
</feature>